<dbReference type="RefSeq" id="XP_024575727.1">
    <property type="nucleotide sequence ID" value="XM_024724896.1"/>
</dbReference>
<reference evidence="2" key="1">
    <citation type="submission" date="2014-09" db="EMBL/GenBank/DDBJ databases">
        <authorList>
            <person name="Sharma Rahul"/>
            <person name="Thines Marco"/>
        </authorList>
    </citation>
    <scope>NUCLEOTIDE SEQUENCE [LARGE SCALE GENOMIC DNA]</scope>
</reference>
<proteinExistence type="predicted"/>
<name>A0A0P1AF98_PLAHL</name>
<sequence length="53" mass="5926">MFLCTKNNERSLNVLDMVLKAVLEMVSSFNIMPSRESNCESRVEELGLMASAS</sequence>
<dbReference type="AlphaFoldDB" id="A0A0P1AF98"/>
<evidence type="ECO:0000313" key="1">
    <source>
        <dbReference type="EMBL" id="CEG39358.1"/>
    </source>
</evidence>
<dbReference type="Proteomes" id="UP000054928">
    <property type="component" value="Unassembled WGS sequence"/>
</dbReference>
<keyword evidence="2" id="KW-1185">Reference proteome</keyword>
<evidence type="ECO:0000313" key="2">
    <source>
        <dbReference type="Proteomes" id="UP000054928"/>
    </source>
</evidence>
<dbReference type="GeneID" id="36404664"/>
<organism evidence="1 2">
    <name type="scientific">Plasmopara halstedii</name>
    <name type="common">Downy mildew of sunflower</name>
    <dbReference type="NCBI Taxonomy" id="4781"/>
    <lineage>
        <taxon>Eukaryota</taxon>
        <taxon>Sar</taxon>
        <taxon>Stramenopiles</taxon>
        <taxon>Oomycota</taxon>
        <taxon>Peronosporomycetes</taxon>
        <taxon>Peronosporales</taxon>
        <taxon>Peronosporaceae</taxon>
        <taxon>Plasmopara</taxon>
    </lineage>
</organism>
<accession>A0A0P1AF98</accession>
<protein>
    <submittedName>
        <fullName evidence="1">Uncharacterized protein</fullName>
    </submittedName>
</protein>
<dbReference type="EMBL" id="CCYD01000428">
    <property type="protein sequence ID" value="CEG39358.1"/>
    <property type="molecule type" value="Genomic_DNA"/>
</dbReference>